<name>A0A8H2ZP37_9HELO</name>
<evidence type="ECO:0000313" key="3">
    <source>
        <dbReference type="Proteomes" id="UP000624404"/>
    </source>
</evidence>
<keyword evidence="3" id="KW-1185">Reference proteome</keyword>
<dbReference type="OrthoDB" id="3552682at2759"/>
<feature type="compositionally biased region" description="Low complexity" evidence="1">
    <location>
        <begin position="63"/>
        <end position="74"/>
    </location>
</feature>
<dbReference type="Proteomes" id="UP000624404">
    <property type="component" value="Unassembled WGS sequence"/>
</dbReference>
<comment type="caution">
    <text evidence="2">The sequence shown here is derived from an EMBL/GenBank/DDBJ whole genome shotgun (WGS) entry which is preliminary data.</text>
</comment>
<evidence type="ECO:0000256" key="1">
    <source>
        <dbReference type="SAM" id="MobiDB-lite"/>
    </source>
</evidence>
<sequence length="169" mass="18934">MDSPRILKTRSNIYQIAKKNQHSRPTSTSTRSNKGNSRPKPIPLENFEAVNKLPCDSALFSPASSVDSVSASNSEFEDSEEELVEVPFHAQSNTKSLDFYNNKMKDLAKTHKEIIDRRSPMAAEQTLLCPSRRNPSPSSSSILPSTEKSNRRSREDINDANLLLLLMVE</sequence>
<feature type="compositionally biased region" description="Acidic residues" evidence="1">
    <location>
        <begin position="75"/>
        <end position="84"/>
    </location>
</feature>
<feature type="compositionally biased region" description="Low complexity" evidence="1">
    <location>
        <begin position="130"/>
        <end position="145"/>
    </location>
</feature>
<organism evidence="2 3">
    <name type="scientific">Sclerotinia trifoliorum</name>
    <dbReference type="NCBI Taxonomy" id="28548"/>
    <lineage>
        <taxon>Eukaryota</taxon>
        <taxon>Fungi</taxon>
        <taxon>Dikarya</taxon>
        <taxon>Ascomycota</taxon>
        <taxon>Pezizomycotina</taxon>
        <taxon>Leotiomycetes</taxon>
        <taxon>Helotiales</taxon>
        <taxon>Sclerotiniaceae</taxon>
        <taxon>Sclerotinia</taxon>
    </lineage>
</organism>
<accession>A0A8H2ZP37</accession>
<feature type="compositionally biased region" description="Polar residues" evidence="1">
    <location>
        <begin position="23"/>
        <end position="36"/>
    </location>
</feature>
<proteinExistence type="predicted"/>
<protein>
    <submittedName>
        <fullName evidence="2">E43af2fc-7c1c-4193-b2a5-b2f592e71348-CDS</fullName>
    </submittedName>
</protein>
<dbReference type="AlphaFoldDB" id="A0A8H2ZP37"/>
<feature type="region of interest" description="Disordered" evidence="1">
    <location>
        <begin position="127"/>
        <end position="154"/>
    </location>
</feature>
<evidence type="ECO:0000313" key="2">
    <source>
        <dbReference type="EMBL" id="CAD6445186.1"/>
    </source>
</evidence>
<reference evidence="2" key="1">
    <citation type="submission" date="2020-10" db="EMBL/GenBank/DDBJ databases">
        <authorList>
            <person name="Kusch S."/>
        </authorList>
    </citation>
    <scope>NUCLEOTIDE SEQUENCE</scope>
    <source>
        <strain evidence="2">SwB9</strain>
    </source>
</reference>
<gene>
    <name evidence="2" type="ORF">SCLTRI_LOCUS4978</name>
</gene>
<dbReference type="EMBL" id="CAJHIA010000014">
    <property type="protein sequence ID" value="CAD6445186.1"/>
    <property type="molecule type" value="Genomic_DNA"/>
</dbReference>
<feature type="region of interest" description="Disordered" evidence="1">
    <location>
        <begin position="15"/>
        <end position="45"/>
    </location>
</feature>
<feature type="region of interest" description="Disordered" evidence="1">
    <location>
        <begin position="63"/>
        <end position="88"/>
    </location>
</feature>